<feature type="transmembrane region" description="Helical" evidence="1">
    <location>
        <begin position="332"/>
        <end position="351"/>
    </location>
</feature>
<feature type="transmembrane region" description="Helical" evidence="1">
    <location>
        <begin position="114"/>
        <end position="133"/>
    </location>
</feature>
<protein>
    <submittedName>
        <fullName evidence="2">YitT family protein</fullName>
    </submittedName>
</protein>
<gene>
    <name evidence="2" type="ORF">DP065_01695</name>
</gene>
<dbReference type="InterPro" id="IPR051461">
    <property type="entry name" value="UPF0750_membrane"/>
</dbReference>
<evidence type="ECO:0000313" key="3">
    <source>
        <dbReference type="Proteomes" id="UP000250218"/>
    </source>
</evidence>
<dbReference type="AlphaFoldDB" id="A0A2Z4NEH7"/>
<dbReference type="EMBL" id="CP030140">
    <property type="protein sequence ID" value="AWX69755.1"/>
    <property type="molecule type" value="Genomic_DNA"/>
</dbReference>
<proteinExistence type="predicted"/>
<evidence type="ECO:0000313" key="2">
    <source>
        <dbReference type="EMBL" id="AWX69755.1"/>
    </source>
</evidence>
<organism evidence="2 3">
    <name type="scientific">[Mycoplasma] anseris</name>
    <dbReference type="NCBI Taxonomy" id="92400"/>
    <lineage>
        <taxon>Bacteria</taxon>
        <taxon>Bacillati</taxon>
        <taxon>Mycoplasmatota</taxon>
        <taxon>Mycoplasmoidales</taxon>
        <taxon>Metamycoplasmataceae</taxon>
        <taxon>Metamycoplasma</taxon>
    </lineage>
</organism>
<sequence>MKKSRCCALKRKQKQLAYQERLKVINPFKVDLINIWKKYPKKVLWMFISAFLYNIAITVFLKKAATIASGTSSLSQIITFTAPSTEQFYGLFYVLVNLPLMFGFWRFNPRMFMVLTYYWMLFQVIVQCIFINYNNNNPVINFINQKISIYNPTGLANDYWDPFGIYINNHDLMQFKITENGKEVIKYFALDKTDINNIHVISQNNPFEANDSIKAFWDQLISSEKSMVLNKMKELSGKKGLPINDGQTWPILVYAILGGISEGFASVVAWKQRGSIGGTSVISNYIAYRNKKPVGNVFLFVALCFSTFSTIVIGSLEYTGNIASHIWNANQFLVRVCGTFVYLIVFTILVNKFYPKYKKVKIEIYSDKIEWIVEHLKKIGYLHSYNIIYGYSGFKHREVGRIETIALYLEKDWIFEQIKVVDKKAWIATSNIHDISGEFDTSLID</sequence>
<keyword evidence="1" id="KW-0472">Membrane</keyword>
<dbReference type="KEGG" id="mane:DP065_01695"/>
<accession>A0A2Z4NEH7</accession>
<name>A0A2Z4NEH7_9BACT</name>
<feature type="transmembrane region" description="Helical" evidence="1">
    <location>
        <begin position="88"/>
        <end position="107"/>
    </location>
</feature>
<feature type="transmembrane region" description="Helical" evidence="1">
    <location>
        <begin position="251"/>
        <end position="270"/>
    </location>
</feature>
<reference evidence="3" key="1">
    <citation type="submission" date="2018-06" db="EMBL/GenBank/DDBJ databases">
        <title>Complete genome sequences of Mycoplasma anatis, M. anseris and M. cloacale type strains.</title>
        <authorList>
            <person name="Grozner D."/>
            <person name="Forro B."/>
            <person name="Sulyok K.M."/>
            <person name="Marton S."/>
            <person name="Kreizinger Z."/>
            <person name="Banyai K."/>
            <person name="Gyuranecz M."/>
        </authorList>
    </citation>
    <scope>NUCLEOTIDE SEQUENCE [LARGE SCALE GENOMIC DNA]</scope>
    <source>
        <strain evidence="3">ATCC 49234</strain>
    </source>
</reference>
<dbReference type="Proteomes" id="UP000250218">
    <property type="component" value="Chromosome"/>
</dbReference>
<keyword evidence="1" id="KW-1133">Transmembrane helix</keyword>
<dbReference type="PANTHER" id="PTHR33545:SF5">
    <property type="entry name" value="UPF0750 MEMBRANE PROTEIN YITT"/>
    <property type="match status" value="1"/>
</dbReference>
<evidence type="ECO:0000256" key="1">
    <source>
        <dbReference type="SAM" id="Phobius"/>
    </source>
</evidence>
<keyword evidence="1" id="KW-0812">Transmembrane</keyword>
<feature type="transmembrane region" description="Helical" evidence="1">
    <location>
        <begin position="43"/>
        <end position="61"/>
    </location>
</feature>
<dbReference type="PANTHER" id="PTHR33545">
    <property type="entry name" value="UPF0750 MEMBRANE PROTEIN YITT-RELATED"/>
    <property type="match status" value="1"/>
</dbReference>
<keyword evidence="3" id="KW-1185">Reference proteome</keyword>
<feature type="transmembrane region" description="Helical" evidence="1">
    <location>
        <begin position="297"/>
        <end position="320"/>
    </location>
</feature>